<dbReference type="HAMAP" id="MF_01393">
    <property type="entry name" value="ATP_synth_a_bact"/>
    <property type="match status" value="1"/>
</dbReference>
<dbReference type="CDD" id="cd00310">
    <property type="entry name" value="ATP-synt_Fo_a_6"/>
    <property type="match status" value="1"/>
</dbReference>
<keyword evidence="7 11" id="KW-1133">Transmembrane helix</keyword>
<name>A0ABY6P2U2_9NOCA</name>
<accession>A0ABY6P2U2</accession>
<feature type="transmembrane region" description="Helical" evidence="11">
    <location>
        <begin position="91"/>
        <end position="114"/>
    </location>
</feature>
<gene>
    <name evidence="11 13" type="primary">atpB</name>
    <name evidence="13" type="ORF">RHODO2019_03835</name>
</gene>
<evidence type="ECO:0000256" key="2">
    <source>
        <dbReference type="ARBA" id="ARBA00006810"/>
    </source>
</evidence>
<reference evidence="13" key="1">
    <citation type="submission" date="2022-10" db="EMBL/GenBank/DDBJ databases">
        <title>Rhodococcus sp.75.</title>
        <authorList>
            <person name="Sun M."/>
        </authorList>
    </citation>
    <scope>NUCLEOTIDE SEQUENCE</scope>
    <source>
        <strain evidence="13">75</strain>
    </source>
</reference>
<dbReference type="NCBIfam" id="TIGR01131">
    <property type="entry name" value="ATP_synt_6_or_A"/>
    <property type="match status" value="1"/>
</dbReference>
<evidence type="ECO:0000256" key="11">
    <source>
        <dbReference type="HAMAP-Rule" id="MF_01393"/>
    </source>
</evidence>
<keyword evidence="3 11" id="KW-0813">Transport</keyword>
<dbReference type="SUPFAM" id="SSF81336">
    <property type="entry name" value="F1F0 ATP synthase subunit A"/>
    <property type="match status" value="1"/>
</dbReference>
<dbReference type="Gene3D" id="1.20.120.220">
    <property type="entry name" value="ATP synthase, F0 complex, subunit A"/>
    <property type="match status" value="1"/>
</dbReference>
<sequence length="261" mass="28144">MAASEGAGFSPPSLADFYPPAILFGGTPFEINRVMAVRLLMTGVLIGFFFLALRTPKIVPRGVQNVGEIALDFVRVQIADEILGKKNGGRFLPVITSIFFMVFVMNITGVIPLLNISSNAVIGAPIALAVLAYITFNYAGIKQKGFGGYMKSSVIVPGLPPALHVLVLPIEFISTFILRPITLTIRLLANMLAGHILLVLFFSATSYFLFEASAGLKVIGPLTLVVGFAFTLFEILVAFLQAYIFALLTAVYLDLALAEEH</sequence>
<organism evidence="13 14">
    <name type="scientific">Rhodococcus antarcticus</name>
    <dbReference type="NCBI Taxonomy" id="2987751"/>
    <lineage>
        <taxon>Bacteria</taxon>
        <taxon>Bacillati</taxon>
        <taxon>Actinomycetota</taxon>
        <taxon>Actinomycetes</taxon>
        <taxon>Mycobacteriales</taxon>
        <taxon>Nocardiaceae</taxon>
        <taxon>Rhodococcus</taxon>
    </lineage>
</organism>
<keyword evidence="6 11" id="KW-0375">Hydrogen ion transport</keyword>
<dbReference type="PRINTS" id="PR00123">
    <property type="entry name" value="ATPASEA"/>
</dbReference>
<comment type="similarity">
    <text evidence="2 11 12">Belongs to the ATPase A chain family.</text>
</comment>
<keyword evidence="4 11" id="KW-0138">CF(0)</keyword>
<dbReference type="RefSeq" id="WP_265383705.1">
    <property type="nucleotide sequence ID" value="NZ_CP110615.1"/>
</dbReference>
<protein>
    <recommendedName>
        <fullName evidence="11 12">ATP synthase subunit a</fullName>
    </recommendedName>
    <alternativeName>
        <fullName evidence="11">ATP synthase F0 sector subunit a</fullName>
    </alternativeName>
    <alternativeName>
        <fullName evidence="11">F-ATPase subunit 6</fullName>
    </alternativeName>
</protein>
<dbReference type="PANTHER" id="PTHR42823:SF3">
    <property type="entry name" value="ATP SYNTHASE SUBUNIT A, CHLOROPLASTIC"/>
    <property type="match status" value="1"/>
</dbReference>
<dbReference type="InterPro" id="IPR045082">
    <property type="entry name" value="ATP_syn_F0_a_bact/chloroplast"/>
</dbReference>
<evidence type="ECO:0000256" key="12">
    <source>
        <dbReference type="RuleBase" id="RU000483"/>
    </source>
</evidence>
<feature type="transmembrane region" description="Helical" evidence="11">
    <location>
        <begin position="120"/>
        <end position="141"/>
    </location>
</feature>
<evidence type="ECO:0000256" key="9">
    <source>
        <dbReference type="ARBA" id="ARBA00023136"/>
    </source>
</evidence>
<dbReference type="Proteomes" id="UP001164965">
    <property type="component" value="Chromosome"/>
</dbReference>
<keyword evidence="11" id="KW-1003">Cell membrane</keyword>
<feature type="transmembrane region" description="Helical" evidence="11">
    <location>
        <begin position="222"/>
        <end position="253"/>
    </location>
</feature>
<evidence type="ECO:0000256" key="8">
    <source>
        <dbReference type="ARBA" id="ARBA00023065"/>
    </source>
</evidence>
<evidence type="ECO:0000313" key="13">
    <source>
        <dbReference type="EMBL" id="UZJ25601.1"/>
    </source>
</evidence>
<proteinExistence type="inferred from homology"/>
<keyword evidence="9 11" id="KW-0472">Membrane</keyword>
<keyword evidence="8 11" id="KW-0406">Ion transport</keyword>
<feature type="transmembrane region" description="Helical" evidence="11">
    <location>
        <begin position="187"/>
        <end position="210"/>
    </location>
</feature>
<comment type="function">
    <text evidence="11 12">Key component of the proton channel; it plays a direct role in the translocation of protons across the membrane.</text>
</comment>
<dbReference type="EMBL" id="CP110615">
    <property type="protein sequence ID" value="UZJ25601.1"/>
    <property type="molecule type" value="Genomic_DNA"/>
</dbReference>
<evidence type="ECO:0000313" key="14">
    <source>
        <dbReference type="Proteomes" id="UP001164965"/>
    </source>
</evidence>
<dbReference type="PANTHER" id="PTHR42823">
    <property type="entry name" value="ATP SYNTHASE SUBUNIT A, CHLOROPLASTIC"/>
    <property type="match status" value="1"/>
</dbReference>
<evidence type="ECO:0000256" key="7">
    <source>
        <dbReference type="ARBA" id="ARBA00022989"/>
    </source>
</evidence>
<dbReference type="Pfam" id="PF00119">
    <property type="entry name" value="ATP-synt_A"/>
    <property type="match status" value="1"/>
</dbReference>
<keyword evidence="10 11" id="KW-0066">ATP synthesis</keyword>
<evidence type="ECO:0000256" key="6">
    <source>
        <dbReference type="ARBA" id="ARBA00022781"/>
    </source>
</evidence>
<evidence type="ECO:0000256" key="4">
    <source>
        <dbReference type="ARBA" id="ARBA00022547"/>
    </source>
</evidence>
<dbReference type="InterPro" id="IPR000568">
    <property type="entry name" value="ATP_synth_F0_asu"/>
</dbReference>
<feature type="transmembrane region" description="Helical" evidence="11">
    <location>
        <begin position="35"/>
        <end position="53"/>
    </location>
</feature>
<keyword evidence="14" id="KW-1185">Reference proteome</keyword>
<evidence type="ECO:0000256" key="3">
    <source>
        <dbReference type="ARBA" id="ARBA00022448"/>
    </source>
</evidence>
<evidence type="ECO:0000256" key="5">
    <source>
        <dbReference type="ARBA" id="ARBA00022692"/>
    </source>
</evidence>
<keyword evidence="5 11" id="KW-0812">Transmembrane</keyword>
<feature type="transmembrane region" description="Helical" evidence="11">
    <location>
        <begin position="162"/>
        <end position="181"/>
    </location>
</feature>
<evidence type="ECO:0000256" key="1">
    <source>
        <dbReference type="ARBA" id="ARBA00004141"/>
    </source>
</evidence>
<evidence type="ECO:0000256" key="10">
    <source>
        <dbReference type="ARBA" id="ARBA00023310"/>
    </source>
</evidence>
<dbReference type="InterPro" id="IPR035908">
    <property type="entry name" value="F0_ATP_A_sf"/>
</dbReference>
<comment type="subcellular location">
    <subcellularLocation>
        <location evidence="11 12">Cell membrane</location>
        <topology evidence="11 12">Multi-pass membrane protein</topology>
    </subcellularLocation>
    <subcellularLocation>
        <location evidence="1">Membrane</location>
        <topology evidence="1">Multi-pass membrane protein</topology>
    </subcellularLocation>
</comment>